<dbReference type="FunFam" id="3.10.310.40:FF:000001">
    <property type="entry name" value="Alanine--tRNA ligase"/>
    <property type="match status" value="1"/>
</dbReference>
<dbReference type="InterPro" id="IPR050058">
    <property type="entry name" value="Ala-tRNA_ligase"/>
</dbReference>
<dbReference type="SUPFAM" id="SSF101353">
    <property type="entry name" value="Putative anticodon-binding domain of alanyl-tRNA synthetase (AlaRS)"/>
    <property type="match status" value="1"/>
</dbReference>
<dbReference type="HAMAP" id="MF_00036_B">
    <property type="entry name" value="Ala_tRNA_synth_B"/>
    <property type="match status" value="1"/>
</dbReference>
<dbReference type="STRING" id="315358.SERIO_v1c05380"/>
<sequence length="914" mass="104769">MRKLTSTEIRQLWLDFFKSKDHYELKPASLIPVDDPSLLWINSGVATLKPYFDGRKTPPAKRLTNSQKSIRTNDIENVGHTARHHTLFEMLGNFSIGDYFKKEAIEFAWEFLTSPQWIGFDPAKLYITIYEEDEEAYHIWKDIIGLSDDRIIKGGKDTNFWEIGEGPCGPNTEIFYDRGEKYDPQHVGLRLLKEDIENDRYLEVWNIVFSQFNNNGDGTYSELPRKNIDTGAGLERITSIIQETPTNFETDLFLPIIKATEKIISNKYQYDPSDFWKEPSEQTKINTAFKVIADHIRAATFAIADGVFPSNKDRGYVIRRLIRRASLYGKKLGINQPFLYLLVIEVINAMVPFYDYLIAKQEIITQAIKDEEVKFLNTLEQGSKLFNELKEKYGEISKENAFKLFESYGFPIELIEEEAADNNIKVDSAGFYQLLEQAKDLSRTNRKNIKAMHLQNELFTKLDVASEFVGYEVEEVKDAKVVFMFAHNQEVKVLSDQEGYLILNRTPFYAEKGGQAADHGIITSANATIQVVDVQQGPNKQNIHHVIVNGTIKLGAEVNALIDKDKRFYTRKNHSGTHLLHAALREVLGTHAMQTGSYNDEERLRIDITHNQNITSEEISKVEASVSQAIKAAIPCEVIYTNMDEALNKYHALAFFTEKYDEIVRIVRFGTYSCELCGGTHVANSQEVEDLMVTGVESKGAGTYRVHAITSHKTIAAYLNDEFLKIKNEVMVLIDKYNQGKENLPDENLESLWNQINDLAVSKEHLKQLKDLILVFKEQYKQWNKKYANFRMQEHLTQYQDLSVTTINNINVLYHRFNVEIDLATLKALVDNYKAKYDNLLVFFVDFHHQDDYKLVVGVSKDLQTQYQAGNIVKKLNPLIEGNGGGNPSVAQSGFKNKTMMLTIMENLFTYLDE</sequence>
<dbReference type="GO" id="GO:0005524">
    <property type="term" value="F:ATP binding"/>
    <property type="evidence" value="ECO:0007669"/>
    <property type="project" value="UniProtKB-UniRule"/>
</dbReference>
<evidence type="ECO:0000256" key="5">
    <source>
        <dbReference type="ARBA" id="ARBA00022723"/>
    </source>
</evidence>
<dbReference type="InterPro" id="IPR018165">
    <property type="entry name" value="Ala-tRNA-synth_IIc_core"/>
</dbReference>
<dbReference type="KEGG" id="seri:SERIO_v1c05380"/>
<dbReference type="FunFam" id="3.30.930.10:FF:000046">
    <property type="entry name" value="Alanine--tRNA ligase"/>
    <property type="match status" value="1"/>
</dbReference>
<comment type="domain">
    <text evidence="14">Consists of three domains; the N-terminal catalytic domain, the editing domain and the C-terminal C-Ala domain. The editing domain removes incorrectly charged amino acids, while the C-Ala domain, along with tRNA(Ala), serves as a bridge to cooperatively bring together the editing and aminoacylation centers thus stimulating deacylation of misacylated tRNAs.</text>
</comment>
<dbReference type="CDD" id="cd00673">
    <property type="entry name" value="AlaRS_core"/>
    <property type="match status" value="1"/>
</dbReference>
<protein>
    <recommendedName>
        <fullName evidence="14">Alanine--tRNA ligase</fullName>
        <ecNumber evidence="14">6.1.1.7</ecNumber>
    </recommendedName>
    <alternativeName>
        <fullName evidence="14">Alanyl-tRNA synthetase</fullName>
        <shortName evidence="14">AlaRS</shortName>
    </alternativeName>
</protein>
<keyword evidence="11 14" id="KW-0030">Aminoacyl-tRNA synthetase</keyword>
<evidence type="ECO:0000256" key="1">
    <source>
        <dbReference type="ARBA" id="ARBA00008226"/>
    </source>
</evidence>
<reference evidence="16 17" key="1">
    <citation type="journal article" date="2015" name="Genome Biol. Evol.">
        <title>Found and Lost: The Fates of Horizontally Acquired Genes in Arthropod-Symbiotic Spiroplasma.</title>
        <authorList>
            <person name="Lo W.S."/>
            <person name="Gasparich G.E."/>
            <person name="Kuo C.H."/>
        </authorList>
    </citation>
    <scope>NUCLEOTIDE SEQUENCE [LARGE SCALE GENOMIC DNA]</scope>
    <source>
        <strain evidence="17">TDA-040725-5</strain>
    </source>
</reference>
<dbReference type="InterPro" id="IPR018162">
    <property type="entry name" value="Ala-tRNA-ligase_IIc_anticod-bd"/>
</dbReference>
<dbReference type="GO" id="GO:0006419">
    <property type="term" value="P:alanyl-tRNA aminoacylation"/>
    <property type="evidence" value="ECO:0007669"/>
    <property type="project" value="UniProtKB-UniRule"/>
</dbReference>
<dbReference type="InterPro" id="IPR002318">
    <property type="entry name" value="Ala-tRNA-lgiase_IIc"/>
</dbReference>
<comment type="subcellular location">
    <subcellularLocation>
        <location evidence="14">Cytoplasm</location>
    </subcellularLocation>
</comment>
<dbReference type="EMBL" id="CP011856">
    <property type="protein sequence ID" value="AKM54112.1"/>
    <property type="molecule type" value="Genomic_DNA"/>
</dbReference>
<dbReference type="GO" id="GO:0008270">
    <property type="term" value="F:zinc ion binding"/>
    <property type="evidence" value="ECO:0007669"/>
    <property type="project" value="UniProtKB-UniRule"/>
</dbReference>
<evidence type="ECO:0000256" key="4">
    <source>
        <dbReference type="ARBA" id="ARBA00022598"/>
    </source>
</evidence>
<dbReference type="Pfam" id="PF01411">
    <property type="entry name" value="tRNA-synt_2c"/>
    <property type="match status" value="1"/>
</dbReference>
<keyword evidence="4 14" id="KW-0436">Ligase</keyword>
<dbReference type="SUPFAM" id="SSF55186">
    <property type="entry name" value="ThrRS/AlaRS common domain"/>
    <property type="match status" value="1"/>
</dbReference>
<dbReference type="PATRIC" id="fig|743698.3.peg.537"/>
<evidence type="ECO:0000256" key="14">
    <source>
        <dbReference type="HAMAP-Rule" id="MF_00036"/>
    </source>
</evidence>
<comment type="catalytic activity">
    <reaction evidence="13 14">
        <text>tRNA(Ala) + L-alanine + ATP = L-alanyl-tRNA(Ala) + AMP + diphosphate</text>
        <dbReference type="Rhea" id="RHEA:12540"/>
        <dbReference type="Rhea" id="RHEA-COMP:9657"/>
        <dbReference type="Rhea" id="RHEA-COMP:9923"/>
        <dbReference type="ChEBI" id="CHEBI:30616"/>
        <dbReference type="ChEBI" id="CHEBI:33019"/>
        <dbReference type="ChEBI" id="CHEBI:57972"/>
        <dbReference type="ChEBI" id="CHEBI:78442"/>
        <dbReference type="ChEBI" id="CHEBI:78497"/>
        <dbReference type="ChEBI" id="CHEBI:456215"/>
        <dbReference type="EC" id="6.1.1.7"/>
    </reaction>
</comment>
<evidence type="ECO:0000259" key="15">
    <source>
        <dbReference type="PROSITE" id="PS50860"/>
    </source>
</evidence>
<dbReference type="AlphaFoldDB" id="A0A0H3XMG1"/>
<feature type="binding site" evidence="14">
    <location>
        <position position="681"/>
    </location>
    <ligand>
        <name>Zn(2+)</name>
        <dbReference type="ChEBI" id="CHEBI:29105"/>
    </ligand>
</feature>
<dbReference type="InterPro" id="IPR023033">
    <property type="entry name" value="Ala_tRNA_ligase_euk/bac"/>
</dbReference>
<feature type="domain" description="Alanyl-transfer RNA synthetases family profile" evidence="15">
    <location>
        <begin position="4"/>
        <end position="720"/>
    </location>
</feature>
<gene>
    <name evidence="14 16" type="primary">alaS</name>
    <name evidence="16" type="ORF">SERIO_v1c05380</name>
</gene>
<keyword evidence="6 14" id="KW-0547">Nucleotide-binding</keyword>
<evidence type="ECO:0000256" key="13">
    <source>
        <dbReference type="ARBA" id="ARBA00048300"/>
    </source>
</evidence>
<keyword evidence="5 14" id="KW-0479">Metal-binding</keyword>
<evidence type="ECO:0000256" key="3">
    <source>
        <dbReference type="ARBA" id="ARBA00022555"/>
    </source>
</evidence>
<evidence type="ECO:0000256" key="12">
    <source>
        <dbReference type="ARBA" id="ARBA00024779"/>
    </source>
</evidence>
<evidence type="ECO:0000256" key="9">
    <source>
        <dbReference type="ARBA" id="ARBA00022884"/>
    </source>
</evidence>
<dbReference type="Gene3D" id="3.30.980.10">
    <property type="entry name" value="Threonyl-trna Synthetase, Chain A, domain 2"/>
    <property type="match status" value="1"/>
</dbReference>
<accession>A0A0H3XMG1</accession>
<evidence type="ECO:0000313" key="16">
    <source>
        <dbReference type="EMBL" id="AKM54112.1"/>
    </source>
</evidence>
<dbReference type="FunFam" id="3.30.980.10:FF:000004">
    <property type="entry name" value="Alanine--tRNA ligase, cytoplasmic"/>
    <property type="match status" value="1"/>
</dbReference>
<keyword evidence="3 14" id="KW-0820">tRNA-binding</keyword>
<proteinExistence type="inferred from homology"/>
<dbReference type="SUPFAM" id="SSF55681">
    <property type="entry name" value="Class II aaRS and biotin synthetases"/>
    <property type="match status" value="1"/>
</dbReference>
<evidence type="ECO:0000256" key="2">
    <source>
        <dbReference type="ARBA" id="ARBA00022490"/>
    </source>
</evidence>
<dbReference type="Proteomes" id="UP000035661">
    <property type="component" value="Chromosome"/>
</dbReference>
<feature type="binding site" evidence="14">
    <location>
        <position position="677"/>
    </location>
    <ligand>
        <name>Zn(2+)</name>
        <dbReference type="ChEBI" id="CHEBI:29105"/>
    </ligand>
</feature>
<dbReference type="EC" id="6.1.1.7" evidence="14"/>
<dbReference type="GO" id="GO:0004813">
    <property type="term" value="F:alanine-tRNA ligase activity"/>
    <property type="evidence" value="ECO:0007669"/>
    <property type="project" value="UniProtKB-UniRule"/>
</dbReference>
<evidence type="ECO:0000256" key="11">
    <source>
        <dbReference type="ARBA" id="ARBA00023146"/>
    </source>
</evidence>
<dbReference type="Pfam" id="PF07973">
    <property type="entry name" value="tRNA_SAD"/>
    <property type="match status" value="1"/>
</dbReference>
<comment type="similarity">
    <text evidence="1 14">Belongs to the class-II aminoacyl-tRNA synthetase family.</text>
</comment>
<evidence type="ECO:0000256" key="6">
    <source>
        <dbReference type="ARBA" id="ARBA00022741"/>
    </source>
</evidence>
<dbReference type="Gene3D" id="3.10.310.40">
    <property type="match status" value="1"/>
</dbReference>
<evidence type="ECO:0000256" key="8">
    <source>
        <dbReference type="ARBA" id="ARBA00022840"/>
    </source>
</evidence>
<keyword evidence="2 14" id="KW-0963">Cytoplasm</keyword>
<dbReference type="NCBIfam" id="TIGR00344">
    <property type="entry name" value="alaS"/>
    <property type="match status" value="1"/>
</dbReference>
<organism evidence="16 17">
    <name type="scientific">Spiroplasma eriocheiris</name>
    <dbReference type="NCBI Taxonomy" id="315358"/>
    <lineage>
        <taxon>Bacteria</taxon>
        <taxon>Bacillati</taxon>
        <taxon>Mycoplasmatota</taxon>
        <taxon>Mollicutes</taxon>
        <taxon>Entomoplasmatales</taxon>
        <taxon>Spiroplasmataceae</taxon>
        <taxon>Spiroplasma</taxon>
    </lineage>
</organism>
<evidence type="ECO:0000256" key="7">
    <source>
        <dbReference type="ARBA" id="ARBA00022833"/>
    </source>
</evidence>
<feature type="binding site" evidence="14">
    <location>
        <position position="578"/>
    </location>
    <ligand>
        <name>Zn(2+)</name>
        <dbReference type="ChEBI" id="CHEBI:29105"/>
    </ligand>
</feature>
<dbReference type="GO" id="GO:0005829">
    <property type="term" value="C:cytosol"/>
    <property type="evidence" value="ECO:0007669"/>
    <property type="project" value="TreeGrafter"/>
</dbReference>
<dbReference type="PANTHER" id="PTHR11777">
    <property type="entry name" value="ALANYL-TRNA SYNTHETASE"/>
    <property type="match status" value="1"/>
</dbReference>
<dbReference type="InterPro" id="IPR018164">
    <property type="entry name" value="Ala-tRNA-synth_IIc_N"/>
</dbReference>
<dbReference type="InterPro" id="IPR018163">
    <property type="entry name" value="Thr/Ala-tRNA-synth_IIc_edit"/>
</dbReference>
<reference evidence="17" key="2">
    <citation type="submission" date="2015-06" db="EMBL/GenBank/DDBJ databases">
        <title>Complete genome sequence of Spiroplasma eriocheiris TDA-040725-5 (DSM 21848).</title>
        <authorList>
            <person name="Lo W.-S."/>
            <person name="Kuo C.-H."/>
        </authorList>
    </citation>
    <scope>NUCLEOTIDE SEQUENCE [LARGE SCALE GENOMIC DNA]</scope>
    <source>
        <strain evidence="17">TDA-040725-5</strain>
    </source>
</reference>
<keyword evidence="8 14" id="KW-0067">ATP-binding</keyword>
<keyword evidence="9 14" id="KW-0694">RNA-binding</keyword>
<keyword evidence="7 14" id="KW-0862">Zinc</keyword>
<dbReference type="PRINTS" id="PR00980">
    <property type="entry name" value="TRNASYNTHALA"/>
</dbReference>
<dbReference type="InterPro" id="IPR012947">
    <property type="entry name" value="tRNA_SAD"/>
</dbReference>
<dbReference type="SUPFAM" id="SSF50447">
    <property type="entry name" value="Translation proteins"/>
    <property type="match status" value="1"/>
</dbReference>
<name>A0A0H3XMG1_9MOLU</name>
<dbReference type="Gene3D" id="3.30.930.10">
    <property type="entry name" value="Bira Bifunctional Protein, Domain 2"/>
    <property type="match status" value="1"/>
</dbReference>
<dbReference type="GO" id="GO:0000049">
    <property type="term" value="F:tRNA binding"/>
    <property type="evidence" value="ECO:0007669"/>
    <property type="project" value="UniProtKB-KW"/>
</dbReference>
<dbReference type="Gene3D" id="3.30.54.20">
    <property type="match status" value="1"/>
</dbReference>
<dbReference type="InterPro" id="IPR009000">
    <property type="entry name" value="Transl_B-barrel_sf"/>
</dbReference>
<dbReference type="PANTHER" id="PTHR11777:SF9">
    <property type="entry name" value="ALANINE--TRNA LIGASE, CYTOPLASMIC"/>
    <property type="match status" value="1"/>
</dbReference>
<comment type="cofactor">
    <cofactor evidence="14">
        <name>Zn(2+)</name>
        <dbReference type="ChEBI" id="CHEBI:29105"/>
    </cofactor>
    <text evidence="14">Binds 1 zinc ion per subunit.</text>
</comment>
<dbReference type="InterPro" id="IPR045864">
    <property type="entry name" value="aa-tRNA-synth_II/BPL/LPL"/>
</dbReference>
<evidence type="ECO:0000256" key="10">
    <source>
        <dbReference type="ARBA" id="ARBA00022917"/>
    </source>
</evidence>
<dbReference type="GO" id="GO:0002161">
    <property type="term" value="F:aminoacyl-tRNA deacylase activity"/>
    <property type="evidence" value="ECO:0007669"/>
    <property type="project" value="TreeGrafter"/>
</dbReference>
<keyword evidence="10 14" id="KW-0648">Protein biosynthesis</keyword>
<feature type="binding site" evidence="14">
    <location>
        <position position="574"/>
    </location>
    <ligand>
        <name>Zn(2+)</name>
        <dbReference type="ChEBI" id="CHEBI:29105"/>
    </ligand>
</feature>
<dbReference type="RefSeq" id="WP_047791352.1">
    <property type="nucleotide sequence ID" value="NZ_CP011856.1"/>
</dbReference>
<dbReference type="SMART" id="SM00863">
    <property type="entry name" value="tRNA_SAD"/>
    <property type="match status" value="1"/>
</dbReference>
<keyword evidence="17" id="KW-1185">Reference proteome</keyword>
<dbReference type="Gene3D" id="2.40.30.130">
    <property type="match status" value="1"/>
</dbReference>
<comment type="function">
    <text evidence="12 14">Catalyzes the attachment of alanine to tRNA(Ala) in a two-step reaction: alanine is first activated by ATP to form Ala-AMP and then transferred to the acceptor end of tRNA(Ala). Also edits incorrectly charged Ser-tRNA(Ala) and Gly-tRNA(Ala) via its editing domain.</text>
</comment>
<evidence type="ECO:0000313" key="17">
    <source>
        <dbReference type="Proteomes" id="UP000035661"/>
    </source>
</evidence>
<dbReference type="PROSITE" id="PS50860">
    <property type="entry name" value="AA_TRNA_LIGASE_II_ALA"/>
    <property type="match status" value="1"/>
</dbReference>